<protein>
    <submittedName>
        <fullName evidence="1">Uncharacterized protein</fullName>
    </submittedName>
</protein>
<evidence type="ECO:0000313" key="1">
    <source>
        <dbReference type="EMBL" id="MBL7526892.1"/>
    </source>
</evidence>
<proteinExistence type="predicted"/>
<comment type="caution">
    <text evidence="1">The sequence shown here is derived from an EMBL/GenBank/DDBJ whole genome shotgun (WGS) entry which is preliminary data.</text>
</comment>
<dbReference type="RefSeq" id="WP_203112184.1">
    <property type="nucleotide sequence ID" value="NZ_JADOBG010000022.1"/>
</dbReference>
<accession>A0ABS1WC06</accession>
<gene>
    <name evidence="1" type="ORF">I5282_09950</name>
</gene>
<name>A0ABS1WC06_9GAMM</name>
<sequence length="399" mass="45644">MFFKKCSSTKPLIQVITEFQSINNSCSMHSISNQSLLFIDIVEDKKQTLLYLFDLDTNRTKRCKSLDKPYGFIGRLSNNHLILKNLNSDDLLILDTVNFEIANQFNRQWCIYPQLHGLAEFKAITAVKTENTMNEEEGAVHIVMHDLQSMIFDNIVSDPIAMEHSYYQVGPLVKLANGHFACSVTGENTDYFKVILFKKIRNDPLDFRVIGVINPIKQNNNSSISLSAFVGLPDGKVLTYHASGLDFQVWKGTECIERWSWRDIQCSDNLFTNGFWTNGVFPLPDSEHLVILASHVNLFLFNMRLKTMKTVQLHGYYPQQIEVCTNGQVIVRATQDFKKYVLLLVDFKEILEYRTIISKLIREKGLPEELCSHIFGYVAPGSSWSTEQDSSCQFTCTIS</sequence>
<organism evidence="1 2">
    <name type="scientific">Legionella bononiensis</name>
    <dbReference type="NCBI Taxonomy" id="2793102"/>
    <lineage>
        <taxon>Bacteria</taxon>
        <taxon>Pseudomonadati</taxon>
        <taxon>Pseudomonadota</taxon>
        <taxon>Gammaproteobacteria</taxon>
        <taxon>Legionellales</taxon>
        <taxon>Legionellaceae</taxon>
        <taxon>Legionella</taxon>
    </lineage>
</organism>
<dbReference type="SUPFAM" id="SSF82171">
    <property type="entry name" value="DPP6 N-terminal domain-like"/>
    <property type="match status" value="1"/>
</dbReference>
<dbReference type="EMBL" id="JADWVN010000018">
    <property type="protein sequence ID" value="MBL7526892.1"/>
    <property type="molecule type" value="Genomic_DNA"/>
</dbReference>
<reference evidence="1 2" key="1">
    <citation type="submission" date="2020-12" db="EMBL/GenBank/DDBJ databases">
        <title>WGS of Legionella: environmental sample.</title>
        <authorList>
            <person name="Cristino S."/>
            <person name="Girolamini L."/>
            <person name="Salaris S."/>
            <person name="Pascale M.R."/>
            <person name="Mazzotta M."/>
            <person name="Orsini M."/>
            <person name="Grottola A."/>
        </authorList>
    </citation>
    <scope>NUCLEOTIDE SEQUENCE [LARGE SCALE GENOMIC DNA]</scope>
    <source>
        <strain evidence="1 2">30cs62</strain>
    </source>
</reference>
<dbReference type="Proteomes" id="UP000809910">
    <property type="component" value="Unassembled WGS sequence"/>
</dbReference>
<keyword evidence="2" id="KW-1185">Reference proteome</keyword>
<evidence type="ECO:0000313" key="2">
    <source>
        <dbReference type="Proteomes" id="UP000809910"/>
    </source>
</evidence>